<dbReference type="RefSeq" id="WP_344197379.1">
    <property type="nucleotide sequence ID" value="NZ_BAAAND010000009.1"/>
</dbReference>
<evidence type="ECO:0000313" key="1">
    <source>
        <dbReference type="EMBL" id="GAA1603553.1"/>
    </source>
</evidence>
<accession>A0ABP4QA14</accession>
<comment type="caution">
    <text evidence="1">The sequence shown here is derived from an EMBL/GenBank/DDBJ whole genome shotgun (WGS) entry which is preliminary data.</text>
</comment>
<organism evidence="1 2">
    <name type="scientific">Kribbella karoonensis</name>
    <dbReference type="NCBI Taxonomy" id="324851"/>
    <lineage>
        <taxon>Bacteria</taxon>
        <taxon>Bacillati</taxon>
        <taxon>Actinomycetota</taxon>
        <taxon>Actinomycetes</taxon>
        <taxon>Propionibacteriales</taxon>
        <taxon>Kribbellaceae</taxon>
        <taxon>Kribbella</taxon>
    </lineage>
</organism>
<dbReference type="Proteomes" id="UP001500190">
    <property type="component" value="Unassembled WGS sequence"/>
</dbReference>
<proteinExistence type="predicted"/>
<sequence>MTLLYKAAGKIRGDEILPLNQLRHRYPDVYEREVRKYDGRPERLATPVYPLGCGWADVVFLSPVHPAPIFEAMQESGRIGPVVIDYWTLDAGLLDPADTCILLKRHDPEMKPQPPEDYIPYSPAAAAGLSTPTERALHRLRNLDATEPLYPWADIPHILHRGSIPVALFRTAAGDRVSG</sequence>
<reference evidence="2" key="1">
    <citation type="journal article" date="2019" name="Int. J. Syst. Evol. Microbiol.">
        <title>The Global Catalogue of Microorganisms (GCM) 10K type strain sequencing project: providing services to taxonomists for standard genome sequencing and annotation.</title>
        <authorList>
            <consortium name="The Broad Institute Genomics Platform"/>
            <consortium name="The Broad Institute Genome Sequencing Center for Infectious Disease"/>
            <person name="Wu L."/>
            <person name="Ma J."/>
        </authorList>
    </citation>
    <scope>NUCLEOTIDE SEQUENCE [LARGE SCALE GENOMIC DNA]</scope>
    <source>
        <strain evidence="2">JCM 14304</strain>
    </source>
</reference>
<protein>
    <submittedName>
        <fullName evidence="1">Uncharacterized protein</fullName>
    </submittedName>
</protein>
<name>A0ABP4QA14_9ACTN</name>
<keyword evidence="2" id="KW-1185">Reference proteome</keyword>
<evidence type="ECO:0000313" key="2">
    <source>
        <dbReference type="Proteomes" id="UP001500190"/>
    </source>
</evidence>
<dbReference type="EMBL" id="BAAAND010000009">
    <property type="protein sequence ID" value="GAA1603553.1"/>
    <property type="molecule type" value="Genomic_DNA"/>
</dbReference>
<gene>
    <name evidence="1" type="ORF">GCM10009742_60020</name>
</gene>